<evidence type="ECO:0000256" key="1">
    <source>
        <dbReference type="ARBA" id="ARBA00004625"/>
    </source>
</evidence>
<keyword evidence="7 13" id="KW-1133">Transmembrane helix</keyword>
<dbReference type="GeneID" id="5140996"/>
<protein>
    <recommendedName>
        <fullName evidence="3">Movement protein TGBp3</fullName>
    </recommendedName>
    <alternativeName>
        <fullName evidence="12">Triple gene block 3 protein</fullName>
    </alternativeName>
</protein>
<accession>Q4LD43</accession>
<dbReference type="Pfam" id="PF02495">
    <property type="entry name" value="TGBp3"/>
    <property type="match status" value="1"/>
</dbReference>
<dbReference type="Proteomes" id="UP000201208">
    <property type="component" value="Segment"/>
</dbReference>
<keyword evidence="5 13" id="KW-0812">Transmembrane</keyword>
<comment type="similarity">
    <text evidence="2">Belongs to the Tymovirales TGBp3 protein family.</text>
</comment>
<dbReference type="RefSeq" id="YP_263306.1">
    <property type="nucleotide sequence ID" value="NC_007192.1"/>
</dbReference>
<evidence type="ECO:0000256" key="6">
    <source>
        <dbReference type="ARBA" id="ARBA00022870"/>
    </source>
</evidence>
<dbReference type="InterPro" id="IPR003411">
    <property type="entry name" value="TGBp3"/>
</dbReference>
<evidence type="ECO:0000256" key="7">
    <source>
        <dbReference type="ARBA" id="ARBA00022989"/>
    </source>
</evidence>
<evidence type="ECO:0000256" key="13">
    <source>
        <dbReference type="SAM" id="Phobius"/>
    </source>
</evidence>
<proteinExistence type="inferred from homology"/>
<keyword evidence="10" id="KW-1038">Host endoplasmic reticulum</keyword>
<organismHost>
    <name type="scientific">Lilium formosanum</name>
    <dbReference type="NCBI Taxonomy" id="63788"/>
</organismHost>
<sequence>MYSSPYILAAYALIAFTAVCYVTQPAAETCYIEVTGHNAVIRGCVNVPHLPEVVPALAPASGLSCQKFRNHHYDDLCS</sequence>
<evidence type="ECO:0000256" key="10">
    <source>
        <dbReference type="ARBA" id="ARBA00023184"/>
    </source>
</evidence>
<evidence type="ECO:0000256" key="11">
    <source>
        <dbReference type="ARBA" id="ARBA00025270"/>
    </source>
</evidence>
<evidence type="ECO:0000256" key="4">
    <source>
        <dbReference type="ARBA" id="ARBA00022448"/>
    </source>
</evidence>
<evidence type="ECO:0000256" key="5">
    <source>
        <dbReference type="ARBA" id="ARBA00022692"/>
    </source>
</evidence>
<comment type="subcellular location">
    <subcellularLocation>
        <location evidence="1">Host endoplasmic reticulum membrane</location>
    </subcellularLocation>
</comment>
<reference evidence="14 15" key="1">
    <citation type="journal article" date="2005" name="Arch. Virol.">
        <title>The complete sequence of the genomic RNA of Lily virus X (genus Potexvirus)Chen, J., Shi, Y.-H., Adams, M.J., Chen, J.-P.;.</title>
        <authorList>
            <person name="Chen J."/>
            <person name="Shi Y.H."/>
            <person name="Adams M.J."/>
            <person name="Chen J.P."/>
        </authorList>
    </citation>
    <scope>NUCLEOTIDE SEQUENCE [LARGE SCALE GENOMIC DNA]</scope>
</reference>
<dbReference type="KEGG" id="vg:5140996"/>
<evidence type="ECO:0000256" key="2">
    <source>
        <dbReference type="ARBA" id="ARBA00010355"/>
    </source>
</evidence>
<evidence type="ECO:0000256" key="8">
    <source>
        <dbReference type="ARBA" id="ARBA00023031"/>
    </source>
</evidence>
<evidence type="ECO:0000313" key="14">
    <source>
        <dbReference type="EMBL" id="CAG24010.2"/>
    </source>
</evidence>
<keyword evidence="8" id="KW-0916">Viral movement protein</keyword>
<organism evidence="14 15">
    <name type="scientific">Lily virus X</name>
    <dbReference type="NCBI Taxonomy" id="12194"/>
    <lineage>
        <taxon>Viruses</taxon>
        <taxon>Riboviria</taxon>
        <taxon>Orthornavirae</taxon>
        <taxon>Kitrinoviricota</taxon>
        <taxon>Alsuviricetes</taxon>
        <taxon>Tymovirales</taxon>
        <taxon>Alphaflexiviridae</taxon>
        <taxon>Potexvirus</taxon>
        <taxon>Potexvirus ecslilii</taxon>
    </lineage>
</organism>
<evidence type="ECO:0000256" key="9">
    <source>
        <dbReference type="ARBA" id="ARBA00023136"/>
    </source>
</evidence>
<name>Q4LD43_LVX</name>
<comment type="function">
    <text evidence="11">Plays a role in viral cell-to-cell propagation, by facilitating genome transport to neighboring plant cells through plasmosdesmata. May induce the formation of granular vesicles derived from the Endoplasmic reticulum, which align on actin filaments.</text>
</comment>
<dbReference type="GO" id="GO:0044167">
    <property type="term" value="C:host cell endoplasmic reticulum membrane"/>
    <property type="evidence" value="ECO:0007669"/>
    <property type="project" value="UniProtKB-SubCell"/>
</dbReference>
<dbReference type="EMBL" id="AJ633822">
    <property type="protein sequence ID" value="CAG24010.2"/>
    <property type="molecule type" value="Genomic_RNA"/>
</dbReference>
<evidence type="ECO:0000313" key="15">
    <source>
        <dbReference type="Proteomes" id="UP000201208"/>
    </source>
</evidence>
<feature type="transmembrane region" description="Helical" evidence="13">
    <location>
        <begin position="6"/>
        <end position="23"/>
    </location>
</feature>
<keyword evidence="9 13" id="KW-0472">Membrane</keyword>
<keyword evidence="4" id="KW-0813">Transport</keyword>
<evidence type="ECO:0000256" key="12">
    <source>
        <dbReference type="ARBA" id="ARBA00033148"/>
    </source>
</evidence>
<evidence type="ECO:0000256" key="3">
    <source>
        <dbReference type="ARBA" id="ARBA00013812"/>
    </source>
</evidence>
<keyword evidence="6" id="KW-1043">Host membrane</keyword>
<dbReference type="GO" id="GO:0046740">
    <property type="term" value="P:transport of virus in host, cell to cell"/>
    <property type="evidence" value="ECO:0007669"/>
    <property type="project" value="UniProtKB-KW"/>
</dbReference>
<keyword evidence="15" id="KW-1185">Reference proteome</keyword>